<sequence>MEPDFSAGSNYSLYMGVTEDDGYLPENGTHFSPSEAGPSFEEEAMMSRLASNKCYKQLDPVPVGSL</sequence>
<comment type="caution">
    <text evidence="1">The sequence shown here is derived from an EMBL/GenBank/DDBJ whole genome shotgun (WGS) entry which is preliminary data.</text>
</comment>
<dbReference type="EMBL" id="CAAALY010028523">
    <property type="protein sequence ID" value="VEL16460.1"/>
    <property type="molecule type" value="Genomic_DNA"/>
</dbReference>
<accession>A0A3S5B916</accession>
<proteinExistence type="predicted"/>
<dbReference type="AlphaFoldDB" id="A0A3S5B916"/>
<evidence type="ECO:0000313" key="1">
    <source>
        <dbReference type="EMBL" id="VEL16460.1"/>
    </source>
</evidence>
<dbReference type="Proteomes" id="UP000784294">
    <property type="component" value="Unassembled WGS sequence"/>
</dbReference>
<name>A0A3S5B916_9PLAT</name>
<organism evidence="1 2">
    <name type="scientific">Protopolystoma xenopodis</name>
    <dbReference type="NCBI Taxonomy" id="117903"/>
    <lineage>
        <taxon>Eukaryota</taxon>
        <taxon>Metazoa</taxon>
        <taxon>Spiralia</taxon>
        <taxon>Lophotrochozoa</taxon>
        <taxon>Platyhelminthes</taxon>
        <taxon>Monogenea</taxon>
        <taxon>Polyopisthocotylea</taxon>
        <taxon>Polystomatidea</taxon>
        <taxon>Polystomatidae</taxon>
        <taxon>Protopolystoma</taxon>
    </lineage>
</organism>
<protein>
    <submittedName>
        <fullName evidence="1">Uncharacterized protein</fullName>
    </submittedName>
</protein>
<keyword evidence="2" id="KW-1185">Reference proteome</keyword>
<evidence type="ECO:0000313" key="2">
    <source>
        <dbReference type="Proteomes" id="UP000784294"/>
    </source>
</evidence>
<reference evidence="1" key="1">
    <citation type="submission" date="2018-11" db="EMBL/GenBank/DDBJ databases">
        <authorList>
            <consortium name="Pathogen Informatics"/>
        </authorList>
    </citation>
    <scope>NUCLEOTIDE SEQUENCE</scope>
</reference>
<gene>
    <name evidence="1" type="ORF">PXEA_LOCUS9900</name>
</gene>